<evidence type="ECO:0000313" key="1">
    <source>
        <dbReference type="EMBL" id="MPN49706.1"/>
    </source>
</evidence>
<keyword evidence="1" id="KW-0808">Transferase</keyword>
<dbReference type="AlphaFoldDB" id="A0A645IFI1"/>
<organism evidence="1">
    <name type="scientific">bioreactor metagenome</name>
    <dbReference type="NCBI Taxonomy" id="1076179"/>
    <lineage>
        <taxon>unclassified sequences</taxon>
        <taxon>metagenomes</taxon>
        <taxon>ecological metagenomes</taxon>
    </lineage>
</organism>
<dbReference type="InterPro" id="IPR014729">
    <property type="entry name" value="Rossmann-like_a/b/a_fold"/>
</dbReference>
<proteinExistence type="predicted"/>
<accession>A0A645IFI1</accession>
<sequence>MMDFEYEFQIAAANQYLDDEIEMCFLMTKQNLAFVSSSTVKEIASYGGKLDDLVPECVKTALYEKFQA</sequence>
<dbReference type="GO" id="GO:0004595">
    <property type="term" value="F:pantetheine-phosphate adenylyltransferase activity"/>
    <property type="evidence" value="ECO:0007669"/>
    <property type="project" value="UniProtKB-EC"/>
</dbReference>
<protein>
    <submittedName>
        <fullName evidence="1">Phosphopantetheine adenylyltransferase</fullName>
        <ecNumber evidence="1">2.7.7.3</ecNumber>
    </submittedName>
</protein>
<gene>
    <name evidence="1" type="primary">coaD_52</name>
    <name evidence="1" type="ORF">SDC9_197328</name>
</gene>
<dbReference type="EC" id="2.7.7.3" evidence="1"/>
<dbReference type="Gene3D" id="3.40.50.620">
    <property type="entry name" value="HUPs"/>
    <property type="match status" value="1"/>
</dbReference>
<keyword evidence="1" id="KW-0548">Nucleotidyltransferase</keyword>
<reference evidence="1" key="1">
    <citation type="submission" date="2019-08" db="EMBL/GenBank/DDBJ databases">
        <authorList>
            <person name="Kucharzyk K."/>
            <person name="Murdoch R.W."/>
            <person name="Higgins S."/>
            <person name="Loffler F."/>
        </authorList>
    </citation>
    <scope>NUCLEOTIDE SEQUENCE</scope>
</reference>
<dbReference type="EMBL" id="VSSQ01113194">
    <property type="protein sequence ID" value="MPN49706.1"/>
    <property type="molecule type" value="Genomic_DNA"/>
</dbReference>
<name>A0A645IFI1_9ZZZZ</name>
<dbReference type="SUPFAM" id="SSF52374">
    <property type="entry name" value="Nucleotidylyl transferase"/>
    <property type="match status" value="1"/>
</dbReference>
<comment type="caution">
    <text evidence="1">The sequence shown here is derived from an EMBL/GenBank/DDBJ whole genome shotgun (WGS) entry which is preliminary data.</text>
</comment>